<dbReference type="InterPro" id="IPR051266">
    <property type="entry name" value="CLCR"/>
</dbReference>
<dbReference type="EMBL" id="BSNG01000001">
    <property type="protein sequence ID" value="GLQ08262.1"/>
    <property type="molecule type" value="Genomic_DNA"/>
</dbReference>
<feature type="region of interest" description="Disordered" evidence="1">
    <location>
        <begin position="107"/>
        <end position="132"/>
    </location>
</feature>
<dbReference type="PROSITE" id="PS50234">
    <property type="entry name" value="VWFA"/>
    <property type="match status" value="1"/>
</dbReference>
<dbReference type="InterPro" id="IPR002035">
    <property type="entry name" value="VWF_A"/>
</dbReference>
<dbReference type="PANTHER" id="PTHR10579:SF43">
    <property type="entry name" value="ZINC FINGER (C3HC4-TYPE RING FINGER) FAMILY PROTEIN"/>
    <property type="match status" value="1"/>
</dbReference>
<reference evidence="3" key="1">
    <citation type="journal article" date="2014" name="Int. J. Syst. Evol. Microbiol.">
        <title>Complete genome of a new Firmicutes species belonging to the dominant human colonic microbiota ('Ruminococcus bicirculans') reveals two chromosomes and a selective capacity to utilize plant glucans.</title>
        <authorList>
            <consortium name="NISC Comparative Sequencing Program"/>
            <person name="Wegmann U."/>
            <person name="Louis P."/>
            <person name="Goesmann A."/>
            <person name="Henrissat B."/>
            <person name="Duncan S.H."/>
            <person name="Flint H.J."/>
        </authorList>
    </citation>
    <scope>NUCLEOTIDE SEQUENCE</scope>
    <source>
        <strain evidence="3">NBRC 103855</strain>
    </source>
</reference>
<organism evidence="3 4">
    <name type="scientific">Devosia yakushimensis</name>
    <dbReference type="NCBI Taxonomy" id="470028"/>
    <lineage>
        <taxon>Bacteria</taxon>
        <taxon>Pseudomonadati</taxon>
        <taxon>Pseudomonadota</taxon>
        <taxon>Alphaproteobacteria</taxon>
        <taxon>Hyphomicrobiales</taxon>
        <taxon>Devosiaceae</taxon>
        <taxon>Devosia</taxon>
    </lineage>
</organism>
<proteinExistence type="predicted"/>
<dbReference type="Proteomes" id="UP001161406">
    <property type="component" value="Unassembled WGS sequence"/>
</dbReference>
<gene>
    <name evidence="3" type="ORF">GCM10007913_01940</name>
</gene>
<dbReference type="Pfam" id="PF12034">
    <property type="entry name" value="YfbK_C"/>
    <property type="match status" value="1"/>
</dbReference>
<dbReference type="RefSeq" id="WP_284387085.1">
    <property type="nucleotide sequence ID" value="NZ_BSNG01000001.1"/>
</dbReference>
<reference evidence="3" key="2">
    <citation type="submission" date="2023-01" db="EMBL/GenBank/DDBJ databases">
        <title>Draft genome sequence of Devosia yakushimensis strain NBRC 103855.</title>
        <authorList>
            <person name="Sun Q."/>
            <person name="Mori K."/>
        </authorList>
    </citation>
    <scope>NUCLEOTIDE SEQUENCE</scope>
    <source>
        <strain evidence="3">NBRC 103855</strain>
    </source>
</reference>
<dbReference type="SUPFAM" id="SSF53300">
    <property type="entry name" value="vWA-like"/>
    <property type="match status" value="1"/>
</dbReference>
<feature type="compositionally biased region" description="Low complexity" evidence="1">
    <location>
        <begin position="107"/>
        <end position="121"/>
    </location>
</feature>
<evidence type="ECO:0000256" key="1">
    <source>
        <dbReference type="SAM" id="MobiDB-lite"/>
    </source>
</evidence>
<accession>A0ABQ5UAE4</accession>
<evidence type="ECO:0000259" key="2">
    <source>
        <dbReference type="PROSITE" id="PS50234"/>
    </source>
</evidence>
<evidence type="ECO:0000313" key="4">
    <source>
        <dbReference type="Proteomes" id="UP001161406"/>
    </source>
</evidence>
<dbReference type="SMART" id="SM00327">
    <property type="entry name" value="VWA"/>
    <property type="match status" value="1"/>
</dbReference>
<name>A0ABQ5UAE4_9HYPH</name>
<dbReference type="Pfam" id="PF12450">
    <property type="entry name" value="vWF_A"/>
    <property type="match status" value="1"/>
</dbReference>
<comment type="caution">
    <text evidence="3">The sequence shown here is derived from an EMBL/GenBank/DDBJ whole genome shotgun (WGS) entry which is preliminary data.</text>
</comment>
<sequence length="703" mass="73945">MSENMHDPLTVLSQAKAPDARADAKKRALSAGMAAFEAAQAQAAQKSAEATKGNRKGQRLTSIISILKGNWIMDMRLPIGTAAIALLVLPLGYQLYTSTSMTPGVSAPAQTAANNQPAEAVAPPPAATPETTMPVSPDPLGAASQDAEIPAVQQAEPAVPGDELRMRQDAAPQFGNSTIMAPSAAPITVLPGAVARNSDNYMLAAPAEASGDQFTSFEEQRLKVAAEEPVSTFSIDVDTASYSYVRRSLEDGYVPEPDAVRVEELLNYFPYDYAPATSADQPFQPTMAVFPTPWNPKTQLLEIGIKGYVPPAGEDKPSNLVFLIDTSGSMDEPDKLPLLQRAFGLLVDQLSGNDTVSIVAYAGSAGVVLEPTKATDKAKILAALDQLYAGGSTAGAEGIELAYKLAEQAKVEGGTNRVILATDGDFNVGIDDPEKLEDFIKAKRDSGVTLSVLGFGMGNLDDATMQALAQNGNGNASYISNFREAQKVLVEEVGSTLHMIAKDVKIQVEFNPAVVSEYRLIGYETRALNREDFNNDAVDAGDIGAGHTVTALYEITPVGSGGELVDPLRYGGDAAAAAGGNEEIAFLKMRFKMPDSDVSQLIEQAVTPSVVYDDISAVSDDARFAAAVAAFGQKLKGSDYVRGMSWDAIRALAQSGKGADESGYRAEFIQLLKTAALLKPDTAPAADAEEDACVAAGEADSAC</sequence>
<feature type="domain" description="VWFA" evidence="2">
    <location>
        <begin position="319"/>
        <end position="493"/>
    </location>
</feature>
<evidence type="ECO:0000313" key="3">
    <source>
        <dbReference type="EMBL" id="GLQ08262.1"/>
    </source>
</evidence>
<protein>
    <recommendedName>
        <fullName evidence="2">VWFA domain-containing protein</fullName>
    </recommendedName>
</protein>
<keyword evidence="4" id="KW-1185">Reference proteome</keyword>
<dbReference type="PANTHER" id="PTHR10579">
    <property type="entry name" value="CALCIUM-ACTIVATED CHLORIDE CHANNEL REGULATOR"/>
    <property type="match status" value="1"/>
</dbReference>
<dbReference type="InterPro" id="IPR036465">
    <property type="entry name" value="vWFA_dom_sf"/>
</dbReference>
<dbReference type="CDD" id="cd01465">
    <property type="entry name" value="vWA_subgroup"/>
    <property type="match status" value="1"/>
</dbReference>
<dbReference type="Pfam" id="PF00092">
    <property type="entry name" value="VWA"/>
    <property type="match status" value="1"/>
</dbReference>
<dbReference type="InterPro" id="IPR022156">
    <property type="entry name" value="Uncharacterised_YfbK_N"/>
</dbReference>
<dbReference type="InterPro" id="IPR021908">
    <property type="entry name" value="YfbK_C"/>
</dbReference>
<dbReference type="Gene3D" id="3.40.50.410">
    <property type="entry name" value="von Willebrand factor, type A domain"/>
    <property type="match status" value="1"/>
</dbReference>